<dbReference type="OrthoDB" id="546434at2759"/>
<proteinExistence type="predicted"/>
<comment type="caution">
    <text evidence="4">The sequence shown here is derived from an EMBL/GenBank/DDBJ whole genome shotgun (WGS) entry which is preliminary data.</text>
</comment>
<dbReference type="Gene3D" id="1.10.840.10">
    <property type="entry name" value="Ras guanine-nucleotide exchange factors catalytic domain"/>
    <property type="match status" value="1"/>
</dbReference>
<dbReference type="SUPFAM" id="SSF48366">
    <property type="entry name" value="Ras GEF"/>
    <property type="match status" value="1"/>
</dbReference>
<dbReference type="InterPro" id="IPR036964">
    <property type="entry name" value="RASGEF_cat_dom_sf"/>
</dbReference>
<evidence type="ECO:0000313" key="4">
    <source>
        <dbReference type="EMBL" id="KII66040.1"/>
    </source>
</evidence>
<dbReference type="EMBL" id="JWZT01003622">
    <property type="protein sequence ID" value="KII66040.1"/>
    <property type="molecule type" value="Genomic_DNA"/>
</dbReference>
<dbReference type="InterPro" id="IPR001895">
    <property type="entry name" value="RASGEF_cat_dom"/>
</dbReference>
<dbReference type="PANTHER" id="PTHR23113:SF99">
    <property type="entry name" value="RASGEF DOMAIN-CONTAINING PROTEIN"/>
    <property type="match status" value="1"/>
</dbReference>
<dbReference type="OMA" id="QVSFWIV"/>
<name>A0A0C2MNV0_THEKT</name>
<evidence type="ECO:0000313" key="5">
    <source>
        <dbReference type="Proteomes" id="UP000031668"/>
    </source>
</evidence>
<protein>
    <submittedName>
        <fullName evidence="4">Ras-specific guanine nucleotide-releasing factor 2</fullName>
    </submittedName>
</protein>
<dbReference type="PANTHER" id="PTHR23113">
    <property type="entry name" value="GUANINE NUCLEOTIDE EXCHANGE FACTOR"/>
    <property type="match status" value="1"/>
</dbReference>
<dbReference type="AlphaFoldDB" id="A0A0C2MNV0"/>
<dbReference type="InterPro" id="IPR023578">
    <property type="entry name" value="Ras_GEF_dom_sf"/>
</dbReference>
<dbReference type="PROSITE" id="PS50009">
    <property type="entry name" value="RASGEF_CAT"/>
    <property type="match status" value="1"/>
</dbReference>
<reference evidence="4 5" key="1">
    <citation type="journal article" date="2014" name="Genome Biol. Evol.">
        <title>The genome of the myxosporean Thelohanellus kitauei shows adaptations to nutrient acquisition within its fish host.</title>
        <authorList>
            <person name="Yang Y."/>
            <person name="Xiong J."/>
            <person name="Zhou Z."/>
            <person name="Huo F."/>
            <person name="Miao W."/>
            <person name="Ran C."/>
            <person name="Liu Y."/>
            <person name="Zhang J."/>
            <person name="Feng J."/>
            <person name="Wang M."/>
            <person name="Wang M."/>
            <person name="Wang L."/>
            <person name="Yao B."/>
        </authorList>
    </citation>
    <scope>NUCLEOTIDE SEQUENCE [LARGE SCALE GENOMIC DNA]</scope>
    <source>
        <strain evidence="4">Wuqing</strain>
    </source>
</reference>
<keyword evidence="5" id="KW-1185">Reference proteome</keyword>
<sequence>MREIELTEFNVNEPYFYDAKEGSLTDFSFDSLDSKSMAMELTKLSTMLHHNLNIREFLSKSWNKKTSHELAPSIMKIIDNFNKTTILIQTSILYFEKLIKRASIIEYWLEVANHLSTLRNYNVMLMIHTAFAANCIYRLKKTWDKVSKKHKEIKTKIAKLCSPNGNYSNLRAEYQKEKSLPYLGSYLSEFMYIDEFGKLFQNENYVELRHMRSMSRVLRSISKSMNYDPKPTKPEIDIVSYFL</sequence>
<gene>
    <name evidence="4" type="ORF">RF11_10146</name>
</gene>
<dbReference type="InterPro" id="IPR008937">
    <property type="entry name" value="Ras-like_GEF"/>
</dbReference>
<dbReference type="Pfam" id="PF00617">
    <property type="entry name" value="RasGEF"/>
    <property type="match status" value="1"/>
</dbReference>
<dbReference type="Proteomes" id="UP000031668">
    <property type="component" value="Unassembled WGS sequence"/>
</dbReference>
<accession>A0A0C2MNV0</accession>
<dbReference type="GO" id="GO:0005085">
    <property type="term" value="F:guanyl-nucleotide exchange factor activity"/>
    <property type="evidence" value="ECO:0007669"/>
    <property type="project" value="UniProtKB-KW"/>
</dbReference>
<dbReference type="GO" id="GO:0007264">
    <property type="term" value="P:small GTPase-mediated signal transduction"/>
    <property type="evidence" value="ECO:0007669"/>
    <property type="project" value="InterPro"/>
</dbReference>
<organism evidence="4 5">
    <name type="scientific">Thelohanellus kitauei</name>
    <name type="common">Myxosporean</name>
    <dbReference type="NCBI Taxonomy" id="669202"/>
    <lineage>
        <taxon>Eukaryota</taxon>
        <taxon>Metazoa</taxon>
        <taxon>Cnidaria</taxon>
        <taxon>Myxozoa</taxon>
        <taxon>Myxosporea</taxon>
        <taxon>Bivalvulida</taxon>
        <taxon>Platysporina</taxon>
        <taxon>Myxobolidae</taxon>
        <taxon>Thelohanellus</taxon>
    </lineage>
</organism>
<evidence type="ECO:0000256" key="1">
    <source>
        <dbReference type="ARBA" id="ARBA00022658"/>
    </source>
</evidence>
<evidence type="ECO:0000259" key="3">
    <source>
        <dbReference type="PROSITE" id="PS50009"/>
    </source>
</evidence>
<dbReference type="SMART" id="SM00147">
    <property type="entry name" value="RasGEF"/>
    <property type="match status" value="1"/>
</dbReference>
<evidence type="ECO:0000256" key="2">
    <source>
        <dbReference type="PROSITE-ProRule" id="PRU00168"/>
    </source>
</evidence>
<feature type="domain" description="Ras-GEF" evidence="3">
    <location>
        <begin position="33"/>
        <end position="243"/>
    </location>
</feature>
<keyword evidence="1 2" id="KW-0344">Guanine-nucleotide releasing factor</keyword>